<feature type="coiled-coil region" evidence="6">
    <location>
        <begin position="126"/>
        <end position="199"/>
    </location>
</feature>
<dbReference type="Proteomes" id="UP001054945">
    <property type="component" value="Unassembled WGS sequence"/>
</dbReference>
<name>A0AAV4W0T0_CAEEX</name>
<comment type="caution">
    <text evidence="8">The sequence shown here is derived from an EMBL/GenBank/DDBJ whole genome shotgun (WGS) entry which is preliminary data.</text>
</comment>
<dbReference type="GO" id="GO:0006886">
    <property type="term" value="P:intracellular protein transport"/>
    <property type="evidence" value="ECO:0007669"/>
    <property type="project" value="UniProtKB-UniRule"/>
</dbReference>
<keyword evidence="2 5" id="KW-0812">Transmembrane</keyword>
<reference evidence="8 9" key="1">
    <citation type="submission" date="2021-06" db="EMBL/GenBank/DDBJ databases">
        <title>Caerostris extrusa draft genome.</title>
        <authorList>
            <person name="Kono N."/>
            <person name="Arakawa K."/>
        </authorList>
    </citation>
    <scope>NUCLEOTIDE SEQUENCE [LARGE SCALE GENOMIC DNA]</scope>
</reference>
<evidence type="ECO:0000256" key="5">
    <source>
        <dbReference type="RuleBase" id="RU367026"/>
    </source>
</evidence>
<keyword evidence="4 5" id="KW-0472">Membrane</keyword>
<keyword evidence="9" id="KW-1185">Reference proteome</keyword>
<evidence type="ECO:0000256" key="6">
    <source>
        <dbReference type="SAM" id="Coils"/>
    </source>
</evidence>
<accession>A0AAV4W0T0</accession>
<organism evidence="8 9">
    <name type="scientific">Caerostris extrusa</name>
    <name type="common">Bark spider</name>
    <name type="synonym">Caerostris bankana</name>
    <dbReference type="NCBI Taxonomy" id="172846"/>
    <lineage>
        <taxon>Eukaryota</taxon>
        <taxon>Metazoa</taxon>
        <taxon>Ecdysozoa</taxon>
        <taxon>Arthropoda</taxon>
        <taxon>Chelicerata</taxon>
        <taxon>Arachnida</taxon>
        <taxon>Araneae</taxon>
        <taxon>Araneomorphae</taxon>
        <taxon>Entelegynae</taxon>
        <taxon>Araneoidea</taxon>
        <taxon>Araneidae</taxon>
        <taxon>Caerostris</taxon>
    </lineage>
</organism>
<sequence>MTIQWVLIASFLYWELAVIVLFMLPFISSTVWKYILRFHLWEVIARKANTYFIVFLIVLILFFLDSIREMVKYSGKHSSHDYEAELQMHVKLFRSQRNYYIAGMAIFLSLVIYRLAALILTESDLIERNEESMKKAQESMQNLQNLTQKTKKKKHLELEKLSNELRNKENELKSVEQDMENLKIRNEQLSENYKDLLEKMN</sequence>
<feature type="transmembrane region" description="Helical" evidence="5">
    <location>
        <begin position="12"/>
        <end position="36"/>
    </location>
</feature>
<feature type="transmembrane region" description="Helical" evidence="5">
    <location>
        <begin position="48"/>
        <end position="64"/>
    </location>
</feature>
<dbReference type="GO" id="GO:0005789">
    <property type="term" value="C:endoplasmic reticulum membrane"/>
    <property type="evidence" value="ECO:0007669"/>
    <property type="project" value="UniProtKB-SubCell"/>
</dbReference>
<dbReference type="GO" id="GO:0006888">
    <property type="term" value="P:endoplasmic reticulum to Golgi vesicle-mediated transport"/>
    <property type="evidence" value="ECO:0007669"/>
    <property type="project" value="UniProtKB-UniRule"/>
</dbReference>
<evidence type="ECO:0000313" key="8">
    <source>
        <dbReference type="EMBL" id="GIY76013.1"/>
    </source>
</evidence>
<comment type="function">
    <text evidence="5">May play a role in anterograde transport of membrane proteins from the endoplasmic reticulum to the Golgi.</text>
</comment>
<dbReference type="EMBL" id="BPLR01015426">
    <property type="protein sequence ID" value="GIY76013.1"/>
    <property type="molecule type" value="Genomic_DNA"/>
</dbReference>
<keyword evidence="5" id="KW-0256">Endoplasmic reticulum</keyword>
<dbReference type="InterPro" id="IPR008417">
    <property type="entry name" value="BAP29/BAP31"/>
</dbReference>
<evidence type="ECO:0000256" key="2">
    <source>
        <dbReference type="ARBA" id="ARBA00022692"/>
    </source>
</evidence>
<evidence type="ECO:0000256" key="4">
    <source>
        <dbReference type="ARBA" id="ARBA00023136"/>
    </source>
</evidence>
<evidence type="ECO:0000256" key="3">
    <source>
        <dbReference type="ARBA" id="ARBA00022989"/>
    </source>
</evidence>
<dbReference type="Pfam" id="PF05529">
    <property type="entry name" value="Bap31"/>
    <property type="match status" value="1"/>
</dbReference>
<keyword evidence="8" id="KW-0675">Receptor</keyword>
<keyword evidence="5" id="KW-0813">Transport</keyword>
<protein>
    <recommendedName>
        <fullName evidence="5">Endoplasmic reticulum transmembrane protein</fullName>
    </recommendedName>
</protein>
<dbReference type="InterPro" id="IPR040463">
    <property type="entry name" value="BAP29/BAP31_N"/>
</dbReference>
<evidence type="ECO:0000256" key="1">
    <source>
        <dbReference type="ARBA" id="ARBA00004141"/>
    </source>
</evidence>
<evidence type="ECO:0000259" key="7">
    <source>
        <dbReference type="Pfam" id="PF05529"/>
    </source>
</evidence>
<keyword evidence="3 5" id="KW-1133">Transmembrane helix</keyword>
<keyword evidence="5" id="KW-0653">Protein transport</keyword>
<comment type="similarity">
    <text evidence="5">Belongs to the BCAP29/BCAP31 family.</text>
</comment>
<dbReference type="AlphaFoldDB" id="A0AAV4W0T0"/>
<comment type="subcellular location">
    <subcellularLocation>
        <location evidence="5">Endoplasmic reticulum membrane</location>
        <topology evidence="5">Multi-pass membrane protein</topology>
    </subcellularLocation>
    <subcellularLocation>
        <location evidence="1">Membrane</location>
        <topology evidence="1">Multi-pass membrane protein</topology>
    </subcellularLocation>
</comment>
<gene>
    <name evidence="8" type="primary">Bcap29</name>
    <name evidence="8" type="ORF">CEXT_680621</name>
</gene>
<feature type="transmembrane region" description="Helical" evidence="5">
    <location>
        <begin position="99"/>
        <end position="120"/>
    </location>
</feature>
<dbReference type="PANTHER" id="PTHR12701">
    <property type="entry name" value="BCR-ASSOCIATED PROTEIN, BAP"/>
    <property type="match status" value="1"/>
</dbReference>
<proteinExistence type="inferred from homology"/>
<evidence type="ECO:0000313" key="9">
    <source>
        <dbReference type="Proteomes" id="UP001054945"/>
    </source>
</evidence>
<feature type="domain" description="BAP29/BAP31 transmembrane" evidence="7">
    <location>
        <begin position="1"/>
        <end position="129"/>
    </location>
</feature>
<keyword evidence="5" id="KW-0931">ER-Golgi transport</keyword>
<keyword evidence="6" id="KW-0175">Coiled coil</keyword>
<dbReference type="PANTHER" id="PTHR12701:SF20">
    <property type="entry name" value="ENDOPLASMIC RETICULUM TRANSMEMBRANE PROTEIN"/>
    <property type="match status" value="1"/>
</dbReference>
<dbReference type="GO" id="GO:0070973">
    <property type="term" value="P:protein localization to endoplasmic reticulum exit site"/>
    <property type="evidence" value="ECO:0007669"/>
    <property type="project" value="UniProtKB-UniRule"/>
</dbReference>